<comment type="caution">
    <text evidence="4">The sequence shown here is derived from an EMBL/GenBank/DDBJ whole genome shotgun (WGS) entry which is preliminary data.</text>
</comment>
<evidence type="ECO:0000256" key="2">
    <source>
        <dbReference type="SAM" id="Phobius"/>
    </source>
</evidence>
<dbReference type="Gene3D" id="3.40.50.2000">
    <property type="entry name" value="Glycogen Phosphorylase B"/>
    <property type="match status" value="1"/>
</dbReference>
<sequence>MLYYAQAIASIDTPVYLLTCSSSPIEKNAFTEVYPNIFILKDNTITNSFFGTYKFIKNLYKFSKSTVKEQAYIFYPSPLVYLEIIALFYLKFLKKCNVFYELNEVRKYTSTFHDSISIKRPKYSVKKIIYKTVFSTLEYCLRFYDGLICISTAIEAYGKRYNSSTIRVPILTNPNFKQEFSNSVYSRDNTFNIGFSGSIHPIKENLSNFFKVLGELHKNNYAFTLNLCGYFQKEHQNVLIEKIATDLNIKTNIKYYGNLNAKELSTFLDQQDLLVIPRGYTLQNNYGFSTKLSDYLDHGKPILVTDVSDNKLFIKDGVNGFIVPTDNNTKMYEKLEYIITHYDDFLDTIQKNANKTSRKSFYYKNFNELLSNFIFQPKHT</sequence>
<keyword evidence="2" id="KW-0472">Membrane</keyword>
<dbReference type="GO" id="GO:0016757">
    <property type="term" value="F:glycosyltransferase activity"/>
    <property type="evidence" value="ECO:0007669"/>
    <property type="project" value="UniProtKB-KW"/>
</dbReference>
<dbReference type="SUPFAM" id="SSF53756">
    <property type="entry name" value="UDP-Glycosyltransferase/glycogen phosphorylase"/>
    <property type="match status" value="1"/>
</dbReference>
<gene>
    <name evidence="4" type="ORF">MUY34_08240</name>
</gene>
<reference evidence="4" key="1">
    <citation type="submission" date="2022-04" db="EMBL/GenBank/DDBJ databases">
        <authorList>
            <person name="Ren T."/>
        </authorList>
    </citation>
    <scope>NUCLEOTIDE SEQUENCE</scope>
    <source>
        <strain evidence="4">F63249</strain>
    </source>
</reference>
<accession>A0ABT0H8A6</accession>
<feature type="domain" description="Glycosyl transferase family 1" evidence="3">
    <location>
        <begin position="185"/>
        <end position="354"/>
    </location>
</feature>
<keyword evidence="5" id="KW-1185">Reference proteome</keyword>
<protein>
    <submittedName>
        <fullName evidence="4">Glycosyltransferase</fullName>
        <ecNumber evidence="4">2.4.-.-</ecNumber>
    </submittedName>
</protein>
<evidence type="ECO:0000313" key="5">
    <source>
        <dbReference type="Proteomes" id="UP001203687"/>
    </source>
</evidence>
<dbReference type="PANTHER" id="PTHR46401:SF2">
    <property type="entry name" value="GLYCOSYLTRANSFERASE WBBK-RELATED"/>
    <property type="match status" value="1"/>
</dbReference>
<keyword evidence="2" id="KW-1133">Transmembrane helix</keyword>
<dbReference type="RefSeq" id="WP_248412672.1">
    <property type="nucleotide sequence ID" value="NZ_JALPQF010000007.1"/>
</dbReference>
<feature type="transmembrane region" description="Helical" evidence="2">
    <location>
        <begin position="71"/>
        <end position="90"/>
    </location>
</feature>
<keyword evidence="2" id="KW-0812">Transmembrane</keyword>
<keyword evidence="4" id="KW-0328">Glycosyltransferase</keyword>
<evidence type="ECO:0000313" key="4">
    <source>
        <dbReference type="EMBL" id="MCK8480605.1"/>
    </source>
</evidence>
<dbReference type="InterPro" id="IPR001296">
    <property type="entry name" value="Glyco_trans_1"/>
</dbReference>
<dbReference type="EC" id="2.4.-.-" evidence="4"/>
<dbReference type="Pfam" id="PF00534">
    <property type="entry name" value="Glycos_transf_1"/>
    <property type="match status" value="1"/>
</dbReference>
<evidence type="ECO:0000256" key="1">
    <source>
        <dbReference type="ARBA" id="ARBA00022679"/>
    </source>
</evidence>
<dbReference type="EMBL" id="JALPQF010000007">
    <property type="protein sequence ID" value="MCK8480605.1"/>
    <property type="molecule type" value="Genomic_DNA"/>
</dbReference>
<dbReference type="Proteomes" id="UP001203687">
    <property type="component" value="Unassembled WGS sequence"/>
</dbReference>
<keyword evidence="1 4" id="KW-0808">Transferase</keyword>
<dbReference type="PANTHER" id="PTHR46401">
    <property type="entry name" value="GLYCOSYLTRANSFERASE WBBK-RELATED"/>
    <property type="match status" value="1"/>
</dbReference>
<evidence type="ECO:0000259" key="3">
    <source>
        <dbReference type="Pfam" id="PF00534"/>
    </source>
</evidence>
<proteinExistence type="predicted"/>
<organism evidence="4 5">
    <name type="scientific">Psychroserpens algicola</name>
    <dbReference type="NCBI Taxonomy" id="1719034"/>
    <lineage>
        <taxon>Bacteria</taxon>
        <taxon>Pseudomonadati</taxon>
        <taxon>Bacteroidota</taxon>
        <taxon>Flavobacteriia</taxon>
        <taxon>Flavobacteriales</taxon>
        <taxon>Flavobacteriaceae</taxon>
        <taxon>Psychroserpens</taxon>
    </lineage>
</organism>
<name>A0ABT0H8A6_9FLAO</name>